<accession>A0A821SGG2</accession>
<reference evidence="4" key="1">
    <citation type="submission" date="2021-02" db="EMBL/GenBank/DDBJ databases">
        <authorList>
            <person name="Nowell W R."/>
        </authorList>
    </citation>
    <scope>NUCLEOTIDE SEQUENCE</scope>
</reference>
<keyword evidence="1" id="KW-0863">Zinc-finger</keyword>
<gene>
    <name evidence="4" type="ORF">TOA249_LOCUS27542</name>
</gene>
<dbReference type="GO" id="GO:0008270">
    <property type="term" value="F:zinc ion binding"/>
    <property type="evidence" value="ECO:0007669"/>
    <property type="project" value="UniProtKB-KW"/>
</dbReference>
<dbReference type="InterPro" id="IPR001878">
    <property type="entry name" value="Znf_CCHC"/>
</dbReference>
<dbReference type="Proteomes" id="UP000663838">
    <property type="component" value="Unassembled WGS sequence"/>
</dbReference>
<dbReference type="AlphaFoldDB" id="A0A821SGG2"/>
<sequence>MANQSEMEFDDNEIRPNSENQFSVLTDNIDLNLNKDKNKQTKSITIKTAKVKSNLPLPVDKKRLRESGNDHSQNSHEDSETSTKRMRDNETSIPSYATHVYMSSVDPSKPLSKLNPFSFKKALDNICGTVKSAKPCRTANQLDTIQGIIHAPELLYMEENSISEHLQLQGVLKVKRINKSINKDPTPLLILTIGGRKLPSKILCGYCSYTPELYIPRPLRCFQCQRFGHGQRNCTSEVACGKCSGKHDTKSCPTPQNISCLNCKGQHPAYANSCPVYKPHTLYKQNISSLSRSFADVTVSSAPANLLVSNQSHINQSPINNIGKQKPHTELNPQIIRKNSKTETNNFSSRPKSDLELNLLNVPPHNPFLHNPQLTKDQFWDFNKEIQTLITQNCPHIQFTKQLILFAKQQGLLNIDIANIDEMCSAISVDSNT</sequence>
<dbReference type="PROSITE" id="PS50158">
    <property type="entry name" value="ZF_CCHC"/>
    <property type="match status" value="1"/>
</dbReference>
<keyword evidence="1" id="KW-0479">Metal-binding</keyword>
<name>A0A821SGG2_9BILA</name>
<evidence type="ECO:0000313" key="5">
    <source>
        <dbReference type="Proteomes" id="UP000663838"/>
    </source>
</evidence>
<dbReference type="GO" id="GO:0003676">
    <property type="term" value="F:nucleic acid binding"/>
    <property type="evidence" value="ECO:0007669"/>
    <property type="project" value="InterPro"/>
</dbReference>
<feature type="region of interest" description="Disordered" evidence="2">
    <location>
        <begin position="1"/>
        <end position="20"/>
    </location>
</feature>
<proteinExistence type="predicted"/>
<protein>
    <recommendedName>
        <fullName evidence="3">CCHC-type domain-containing protein</fullName>
    </recommendedName>
</protein>
<evidence type="ECO:0000259" key="3">
    <source>
        <dbReference type="PROSITE" id="PS50158"/>
    </source>
</evidence>
<feature type="region of interest" description="Disordered" evidence="2">
    <location>
        <begin position="55"/>
        <end position="88"/>
    </location>
</feature>
<evidence type="ECO:0000313" key="4">
    <source>
        <dbReference type="EMBL" id="CAF4859128.1"/>
    </source>
</evidence>
<feature type="domain" description="CCHC-type" evidence="3">
    <location>
        <begin position="220"/>
        <end position="236"/>
    </location>
</feature>
<comment type="caution">
    <text evidence="4">The sequence shown here is derived from an EMBL/GenBank/DDBJ whole genome shotgun (WGS) entry which is preliminary data.</text>
</comment>
<feature type="compositionally biased region" description="Basic and acidic residues" evidence="2">
    <location>
        <begin position="59"/>
        <end position="88"/>
    </location>
</feature>
<evidence type="ECO:0000256" key="1">
    <source>
        <dbReference type="PROSITE-ProRule" id="PRU00047"/>
    </source>
</evidence>
<evidence type="ECO:0000256" key="2">
    <source>
        <dbReference type="SAM" id="MobiDB-lite"/>
    </source>
</evidence>
<organism evidence="4 5">
    <name type="scientific">Rotaria socialis</name>
    <dbReference type="NCBI Taxonomy" id="392032"/>
    <lineage>
        <taxon>Eukaryota</taxon>
        <taxon>Metazoa</taxon>
        <taxon>Spiralia</taxon>
        <taxon>Gnathifera</taxon>
        <taxon>Rotifera</taxon>
        <taxon>Eurotatoria</taxon>
        <taxon>Bdelloidea</taxon>
        <taxon>Philodinida</taxon>
        <taxon>Philodinidae</taxon>
        <taxon>Rotaria</taxon>
    </lineage>
</organism>
<keyword evidence="1" id="KW-0862">Zinc</keyword>
<dbReference type="EMBL" id="CAJOBS010003534">
    <property type="protein sequence ID" value="CAF4859128.1"/>
    <property type="molecule type" value="Genomic_DNA"/>
</dbReference>